<feature type="compositionally biased region" description="Pro residues" evidence="1">
    <location>
        <begin position="8"/>
        <end position="22"/>
    </location>
</feature>
<feature type="region of interest" description="Disordered" evidence="1">
    <location>
        <begin position="1"/>
        <end position="42"/>
    </location>
</feature>
<dbReference type="AlphaFoldDB" id="A0A401SEY0"/>
<sequence>MAARTPPKTDPPRPPVTAPPLYGPRDPKLPLSRPESDPQLDEVAALVATQPREGSQRDTGAPLQPNVTPLPGTTKIILITHSGAAIVTQNQQDTEHQFPHITISSTPMDKSWTHAEVRTMLQDIPDPFKRPMPLHNWLLQISAIYNCLLQDRQTLLQLEYGSHWGTVHSATVFPTQPWDSAPDREHWLDIFVKEGLKNQYLAARGLWCCNPVSPKSRRIPTRLHSLFQRNLG</sequence>
<comment type="caution">
    <text evidence="2">The sequence shown here is derived from an EMBL/GenBank/DDBJ whole genome shotgun (WGS) entry which is preliminary data.</text>
</comment>
<dbReference type="Proteomes" id="UP000287033">
    <property type="component" value="Unassembled WGS sequence"/>
</dbReference>
<evidence type="ECO:0000313" key="3">
    <source>
        <dbReference type="Proteomes" id="UP000287033"/>
    </source>
</evidence>
<gene>
    <name evidence="2" type="ORF">chiPu_0007390</name>
</gene>
<name>A0A401SEY0_CHIPU</name>
<evidence type="ECO:0000313" key="2">
    <source>
        <dbReference type="EMBL" id="GCC28955.1"/>
    </source>
</evidence>
<proteinExistence type="predicted"/>
<reference evidence="2 3" key="1">
    <citation type="journal article" date="2018" name="Nat. Ecol. Evol.">
        <title>Shark genomes provide insights into elasmobranch evolution and the origin of vertebrates.</title>
        <authorList>
            <person name="Hara Y"/>
            <person name="Yamaguchi K"/>
            <person name="Onimaru K"/>
            <person name="Kadota M"/>
            <person name="Koyanagi M"/>
            <person name="Keeley SD"/>
            <person name="Tatsumi K"/>
            <person name="Tanaka K"/>
            <person name="Motone F"/>
            <person name="Kageyama Y"/>
            <person name="Nozu R"/>
            <person name="Adachi N"/>
            <person name="Nishimura O"/>
            <person name="Nakagawa R"/>
            <person name="Tanegashima C"/>
            <person name="Kiyatake I"/>
            <person name="Matsumoto R"/>
            <person name="Murakumo K"/>
            <person name="Nishida K"/>
            <person name="Terakita A"/>
            <person name="Kuratani S"/>
            <person name="Sato K"/>
            <person name="Hyodo S Kuraku.S."/>
        </authorList>
    </citation>
    <scope>NUCLEOTIDE SEQUENCE [LARGE SCALE GENOMIC DNA]</scope>
</reference>
<protein>
    <submittedName>
        <fullName evidence="2">Uncharacterized protein</fullName>
    </submittedName>
</protein>
<evidence type="ECO:0000256" key="1">
    <source>
        <dbReference type="SAM" id="MobiDB-lite"/>
    </source>
</evidence>
<accession>A0A401SEY0</accession>
<keyword evidence="3" id="KW-1185">Reference proteome</keyword>
<dbReference type="EMBL" id="BEZZ01000226">
    <property type="protein sequence ID" value="GCC28955.1"/>
    <property type="molecule type" value="Genomic_DNA"/>
</dbReference>
<organism evidence="2 3">
    <name type="scientific">Chiloscyllium punctatum</name>
    <name type="common">Brownbanded bambooshark</name>
    <name type="synonym">Hemiscyllium punctatum</name>
    <dbReference type="NCBI Taxonomy" id="137246"/>
    <lineage>
        <taxon>Eukaryota</taxon>
        <taxon>Metazoa</taxon>
        <taxon>Chordata</taxon>
        <taxon>Craniata</taxon>
        <taxon>Vertebrata</taxon>
        <taxon>Chondrichthyes</taxon>
        <taxon>Elasmobranchii</taxon>
        <taxon>Galeomorphii</taxon>
        <taxon>Galeoidea</taxon>
        <taxon>Orectolobiformes</taxon>
        <taxon>Hemiscylliidae</taxon>
        <taxon>Chiloscyllium</taxon>
    </lineage>
</organism>